<protein>
    <submittedName>
        <fullName evidence="1">Uncharacterized protein</fullName>
    </submittedName>
</protein>
<sequence>MFKYIIWHDGGWLRDSSDLGYLYETEEEAREESELAKEEYMRDWDIEGSEYDPDDFEIEIVEV</sequence>
<accession>A0A414ZRA1</accession>
<dbReference type="AlphaFoldDB" id="A0A414ZRA1"/>
<name>A0A414ZRA1_9FIRM</name>
<proteinExistence type="predicted"/>
<reference evidence="1 2" key="1">
    <citation type="submission" date="2018-08" db="EMBL/GenBank/DDBJ databases">
        <title>A genome reference for cultivated species of the human gut microbiota.</title>
        <authorList>
            <person name="Zou Y."/>
            <person name="Xue W."/>
            <person name="Luo G."/>
        </authorList>
    </citation>
    <scope>NUCLEOTIDE SEQUENCE [LARGE SCALE GENOMIC DNA]</scope>
    <source>
        <strain evidence="1 2">AM16-11</strain>
    </source>
</reference>
<evidence type="ECO:0000313" key="2">
    <source>
        <dbReference type="Proteomes" id="UP000285865"/>
    </source>
</evidence>
<gene>
    <name evidence="1" type="ORF">DW172_03485</name>
</gene>
<organism evidence="1 2">
    <name type="scientific">Agathobacter rectalis</name>
    <dbReference type="NCBI Taxonomy" id="39491"/>
    <lineage>
        <taxon>Bacteria</taxon>
        <taxon>Bacillati</taxon>
        <taxon>Bacillota</taxon>
        <taxon>Clostridia</taxon>
        <taxon>Lachnospirales</taxon>
        <taxon>Lachnospiraceae</taxon>
        <taxon>Agathobacter</taxon>
    </lineage>
</organism>
<dbReference type="Proteomes" id="UP000285865">
    <property type="component" value="Unassembled WGS sequence"/>
</dbReference>
<dbReference type="RefSeq" id="WP_118257233.1">
    <property type="nucleotide sequence ID" value="NZ_QRKN01000001.1"/>
</dbReference>
<evidence type="ECO:0000313" key="1">
    <source>
        <dbReference type="EMBL" id="RHI25757.1"/>
    </source>
</evidence>
<dbReference type="EMBL" id="QRKN01000001">
    <property type="protein sequence ID" value="RHI25757.1"/>
    <property type="molecule type" value="Genomic_DNA"/>
</dbReference>
<comment type="caution">
    <text evidence="1">The sequence shown here is derived from an EMBL/GenBank/DDBJ whole genome shotgun (WGS) entry which is preliminary data.</text>
</comment>